<dbReference type="SUPFAM" id="SSF100950">
    <property type="entry name" value="NagB/RpiA/CoA transferase-like"/>
    <property type="match status" value="1"/>
</dbReference>
<dbReference type="PANTHER" id="PTHR43682">
    <property type="entry name" value="LACTATE UTILIZATION PROTEIN C"/>
    <property type="match status" value="1"/>
</dbReference>
<proteinExistence type="predicted"/>
<evidence type="ECO:0000313" key="2">
    <source>
        <dbReference type="EMBL" id="MCY0964560.1"/>
    </source>
</evidence>
<dbReference type="Pfam" id="PF02589">
    <property type="entry name" value="LUD_dom"/>
    <property type="match status" value="1"/>
</dbReference>
<organism evidence="2 3">
    <name type="scientific">Parathalassolituus penaei</name>
    <dbReference type="NCBI Taxonomy" id="2997323"/>
    <lineage>
        <taxon>Bacteria</taxon>
        <taxon>Pseudomonadati</taxon>
        <taxon>Pseudomonadota</taxon>
        <taxon>Gammaproteobacteria</taxon>
        <taxon>Oceanospirillales</taxon>
        <taxon>Oceanospirillaceae</taxon>
        <taxon>Parathalassolituus</taxon>
    </lineage>
</organism>
<dbReference type="InterPro" id="IPR037171">
    <property type="entry name" value="NagB/RpiA_transferase-like"/>
</dbReference>
<dbReference type="RefSeq" id="WP_283172775.1">
    <property type="nucleotide sequence ID" value="NZ_JAPNOA010000018.1"/>
</dbReference>
<evidence type="ECO:0000313" key="3">
    <source>
        <dbReference type="Proteomes" id="UP001150830"/>
    </source>
</evidence>
<dbReference type="EMBL" id="JAPNOA010000018">
    <property type="protein sequence ID" value="MCY0964560.1"/>
    <property type="molecule type" value="Genomic_DNA"/>
</dbReference>
<accession>A0A9X3ECF6</accession>
<dbReference type="Proteomes" id="UP001150830">
    <property type="component" value="Unassembled WGS sequence"/>
</dbReference>
<name>A0A9X3ECF6_9GAMM</name>
<dbReference type="Gene3D" id="3.40.50.10420">
    <property type="entry name" value="NagB/RpiA/CoA transferase-like"/>
    <property type="match status" value="1"/>
</dbReference>
<protein>
    <submittedName>
        <fullName evidence="2">LUD domain-containing protein</fullName>
    </submittedName>
</protein>
<evidence type="ECO:0000259" key="1">
    <source>
        <dbReference type="Pfam" id="PF02589"/>
    </source>
</evidence>
<dbReference type="AlphaFoldDB" id="A0A9X3ECF6"/>
<reference evidence="2" key="1">
    <citation type="submission" date="2022-11" db="EMBL/GenBank/DDBJ databases">
        <title>Parathalassolutuus dongxingensis gen. nov., sp. nov., a novel member of family Oceanospirillaceae isolated from a coastal shrimp pond in Guangxi, China.</title>
        <authorList>
            <person name="Chen H."/>
        </authorList>
    </citation>
    <scope>NUCLEOTIDE SEQUENCE</scope>
    <source>
        <strain evidence="2">G-43</strain>
    </source>
</reference>
<dbReference type="InterPro" id="IPR003741">
    <property type="entry name" value="LUD_dom"/>
</dbReference>
<sequence>MSARNNILSRLRAGKANQQVASSRAELPPLARLPEAQRKARFMELMTASHADIVECTDANWQQVLQNLLAERGVRHLLMGDSDANRELQAALDAGLPALEIRLYQSAMQAPQDQSPVRGELFTNTDAGFSRAIAALAETGSLVVCTGPEEPRTVSLVPPLSIVLVREADLLSGVTELMTSRPWNPDQFGASGMPTNLLLISGPSKTADIQQTLAYGAHGPKELVVLWIGD</sequence>
<dbReference type="InterPro" id="IPR024185">
    <property type="entry name" value="FTHF_cligase-like_sf"/>
</dbReference>
<comment type="caution">
    <text evidence="2">The sequence shown here is derived from an EMBL/GenBank/DDBJ whole genome shotgun (WGS) entry which is preliminary data.</text>
</comment>
<dbReference type="PANTHER" id="PTHR43682:SF1">
    <property type="entry name" value="LACTATE UTILIZATION PROTEIN C"/>
    <property type="match status" value="1"/>
</dbReference>
<keyword evidence="3" id="KW-1185">Reference proteome</keyword>
<gene>
    <name evidence="2" type="ORF">OUO13_05120</name>
</gene>
<feature type="domain" description="LUD" evidence="1">
    <location>
        <begin position="41"/>
        <end position="226"/>
    </location>
</feature>